<evidence type="ECO:0000256" key="4">
    <source>
        <dbReference type="ARBA" id="ARBA00022827"/>
    </source>
</evidence>
<feature type="binding site" evidence="5">
    <location>
        <position position="289"/>
    </location>
    <ligand>
        <name>FAD</name>
        <dbReference type="ChEBI" id="CHEBI:57692"/>
    </ligand>
</feature>
<evidence type="ECO:0000313" key="7">
    <source>
        <dbReference type="EMBL" id="GIX69235.1"/>
    </source>
</evidence>
<accession>A0AAV4MAG0</accession>
<comment type="similarity">
    <text evidence="2">Belongs to the GMC oxidoreductase family.</text>
</comment>
<dbReference type="PANTHER" id="PTHR11552">
    <property type="entry name" value="GLUCOSE-METHANOL-CHOLINE GMC OXIDOREDUCTASE"/>
    <property type="match status" value="1"/>
</dbReference>
<reference evidence="7 8" key="1">
    <citation type="submission" date="2021-06" db="EMBL/GenBank/DDBJ databases">
        <title>Caerostris darwini draft genome.</title>
        <authorList>
            <person name="Kono N."/>
            <person name="Arakawa K."/>
        </authorList>
    </citation>
    <scope>NUCLEOTIDE SEQUENCE [LARGE SCALE GENOMIC DNA]</scope>
</reference>
<dbReference type="PROSITE" id="PS00624">
    <property type="entry name" value="GMC_OXRED_2"/>
    <property type="match status" value="1"/>
</dbReference>
<comment type="cofactor">
    <cofactor evidence="1 5">
        <name>FAD</name>
        <dbReference type="ChEBI" id="CHEBI:57692"/>
    </cofactor>
</comment>
<organism evidence="7 8">
    <name type="scientific">Caerostris darwini</name>
    <dbReference type="NCBI Taxonomy" id="1538125"/>
    <lineage>
        <taxon>Eukaryota</taxon>
        <taxon>Metazoa</taxon>
        <taxon>Ecdysozoa</taxon>
        <taxon>Arthropoda</taxon>
        <taxon>Chelicerata</taxon>
        <taxon>Arachnida</taxon>
        <taxon>Araneae</taxon>
        <taxon>Araneomorphae</taxon>
        <taxon>Entelegynae</taxon>
        <taxon>Araneoidea</taxon>
        <taxon>Araneidae</taxon>
        <taxon>Caerostris</taxon>
    </lineage>
</organism>
<dbReference type="InterPro" id="IPR000172">
    <property type="entry name" value="GMC_OxRdtase_N"/>
</dbReference>
<evidence type="ECO:0000259" key="6">
    <source>
        <dbReference type="PROSITE" id="PS00624"/>
    </source>
</evidence>
<dbReference type="InterPro" id="IPR012132">
    <property type="entry name" value="GMC_OxRdtase"/>
</dbReference>
<keyword evidence="8" id="KW-1185">Reference proteome</keyword>
<gene>
    <name evidence="7" type="primary">Gld</name>
    <name evidence="7" type="ORF">CDAR_292851</name>
</gene>
<dbReference type="SUPFAM" id="SSF51905">
    <property type="entry name" value="FAD/NAD(P)-binding domain"/>
    <property type="match status" value="1"/>
</dbReference>
<dbReference type="Gene3D" id="3.30.560.10">
    <property type="entry name" value="Glucose Oxidase, domain 3"/>
    <property type="match status" value="1"/>
</dbReference>
<protein>
    <submittedName>
        <fullName evidence="7">Glucose dehydrogenase</fullName>
    </submittedName>
</protein>
<feature type="binding site" evidence="5">
    <location>
        <position position="593"/>
    </location>
    <ligand>
        <name>FAD</name>
        <dbReference type="ChEBI" id="CHEBI:57692"/>
    </ligand>
</feature>
<dbReference type="PIRSF" id="PIRSF000137">
    <property type="entry name" value="Alcohol_oxidase"/>
    <property type="match status" value="1"/>
</dbReference>
<proteinExistence type="inferred from homology"/>
<evidence type="ECO:0000256" key="1">
    <source>
        <dbReference type="ARBA" id="ARBA00001974"/>
    </source>
</evidence>
<evidence type="ECO:0000256" key="5">
    <source>
        <dbReference type="PIRSR" id="PIRSR000137-2"/>
    </source>
</evidence>
<evidence type="ECO:0000256" key="2">
    <source>
        <dbReference type="ARBA" id="ARBA00010790"/>
    </source>
</evidence>
<dbReference type="InterPro" id="IPR007867">
    <property type="entry name" value="GMC_OxRtase_C"/>
</dbReference>
<evidence type="ECO:0000256" key="3">
    <source>
        <dbReference type="ARBA" id="ARBA00022630"/>
    </source>
</evidence>
<dbReference type="SUPFAM" id="SSF54373">
    <property type="entry name" value="FAD-linked reductases, C-terminal domain"/>
    <property type="match status" value="1"/>
</dbReference>
<dbReference type="PANTHER" id="PTHR11552:SF147">
    <property type="entry name" value="CHOLINE DEHYDROGENASE, MITOCHONDRIAL"/>
    <property type="match status" value="1"/>
</dbReference>
<feature type="domain" description="Glucose-methanol-choline oxidoreductase N-terminal" evidence="6">
    <location>
        <begin position="324"/>
        <end position="338"/>
    </location>
</feature>
<dbReference type="Pfam" id="PF05199">
    <property type="entry name" value="GMC_oxred_C"/>
    <property type="match status" value="1"/>
</dbReference>
<dbReference type="AlphaFoldDB" id="A0AAV4MAG0"/>
<comment type="caution">
    <text evidence="7">The sequence shown here is derived from an EMBL/GenBank/DDBJ whole genome shotgun (WGS) entry which is preliminary data.</text>
</comment>
<dbReference type="GO" id="GO:0016614">
    <property type="term" value="F:oxidoreductase activity, acting on CH-OH group of donors"/>
    <property type="evidence" value="ECO:0007669"/>
    <property type="project" value="InterPro"/>
</dbReference>
<sequence>MAGNHAQSALATYEAIGKTYRRLFHSGMMDIAAERAYPTPYANSPLLPMLILSLARQRVAPKTSTTFNKEYDYIVIGASSEGSVVASRLSEEPCVTVLLLEAGKAPPHLTDVPGITRYFYGTDLDWKLKTVPQKHTAKALVDRQVLWPGGKGLGGVSMFNDLIYSRGFKKTYDEWAKQGAVGWSYDDIFPYFVKLEDNRDPEYLANGYHSVGGPMTIEKPGYQSPIKGPIFEAAKNLGYKRIDPTTTEKTGMYDFQGTLRNGQRCTPSKAYLVPAENRTNLNIVANAYVQKILIEGQQATGVQFEFGGQTHQVRARREVIVSAGTVKTPQLLMLSGIGPKKHLQKFKIPVVADLPVGDNLQSFVAAPLNFQLSPNIPTVEERLSNPNNIKQYIHNRTGPLAGAELIPAVGFLNGAKGTDPTAFPTSEMYFVEIPQFVAKDETNLKPEVFEQIYGPYANISKYICVVNAVQPKSRGTVRLRSVNPYDDPLIDPNYFAEPEDMQVTIDGLKVCQKIGTSEAMQKVGSKPFQTKIPGCHQLSDDEDKYFECIARGSVFPIVHPVGTAKMGNPQDPTTVVDPFLRVKGIKGLRIVDGATMPIIPSSNSNVPQMMLAEKASDLIKQTINCPGYLKGYIPKINNYSTRNI</sequence>
<keyword evidence="4 5" id="KW-0274">FAD</keyword>
<dbReference type="EMBL" id="BPLQ01000240">
    <property type="protein sequence ID" value="GIX69235.1"/>
    <property type="molecule type" value="Genomic_DNA"/>
</dbReference>
<evidence type="ECO:0000313" key="8">
    <source>
        <dbReference type="Proteomes" id="UP001054837"/>
    </source>
</evidence>
<dbReference type="Pfam" id="PF00732">
    <property type="entry name" value="GMC_oxred_N"/>
    <property type="match status" value="1"/>
</dbReference>
<dbReference type="InterPro" id="IPR036188">
    <property type="entry name" value="FAD/NAD-bd_sf"/>
</dbReference>
<keyword evidence="3" id="KW-0285">Flavoprotein</keyword>
<dbReference type="Gene3D" id="3.50.50.60">
    <property type="entry name" value="FAD/NAD(P)-binding domain"/>
    <property type="match status" value="1"/>
</dbReference>
<name>A0AAV4MAG0_9ARAC</name>
<dbReference type="Proteomes" id="UP001054837">
    <property type="component" value="Unassembled WGS sequence"/>
</dbReference>
<dbReference type="GO" id="GO:0050660">
    <property type="term" value="F:flavin adenine dinucleotide binding"/>
    <property type="evidence" value="ECO:0007669"/>
    <property type="project" value="InterPro"/>
</dbReference>